<sequence length="265" mass="29152">MSTYLDRIVATKIEEVAKLKQSFDLTAAERKIAQMPNTKGFEQALSRSHSCGMGLIAEVKKASPSKGLIRPDFDPVRIAKAYEEAGTDCISVLTDELYFQGQAAYLTEIRNAVNVPLLRKDFIISELQIAEARLIGADAILLIASILTQEQMGAYHQYAKDLGLDVLVEVHDEHELRQVLDLNVATLIGINNRNLKSFETDLNTTALLSQQVPAGITLISESGIRTKADVEFLKTTGAKGILVGEQFMRNENVGEAVLEMMGTRN</sequence>
<evidence type="ECO:0000256" key="6">
    <source>
        <dbReference type="ARBA" id="ARBA00023141"/>
    </source>
</evidence>
<comment type="caution">
    <text evidence="10">The sequence shown here is derived from an EMBL/GenBank/DDBJ whole genome shotgun (WGS) entry which is preliminary data.</text>
</comment>
<dbReference type="Proteomes" id="UP000608071">
    <property type="component" value="Unassembled WGS sequence"/>
</dbReference>
<dbReference type="PANTHER" id="PTHR22854">
    <property type="entry name" value="TRYPTOPHAN BIOSYNTHESIS PROTEIN"/>
    <property type="match status" value="1"/>
</dbReference>
<evidence type="ECO:0000313" key="10">
    <source>
        <dbReference type="EMBL" id="MBD7968049.1"/>
    </source>
</evidence>
<dbReference type="Pfam" id="PF00218">
    <property type="entry name" value="IGPS"/>
    <property type="match status" value="1"/>
</dbReference>
<accession>A0ABR8SX18</accession>
<name>A0ABR8SX18_9BACL</name>
<dbReference type="Gene3D" id="3.20.20.70">
    <property type="entry name" value="Aldolase class I"/>
    <property type="match status" value="1"/>
</dbReference>
<evidence type="ECO:0000256" key="8">
    <source>
        <dbReference type="HAMAP-Rule" id="MF_00134"/>
    </source>
</evidence>
<dbReference type="EC" id="4.1.1.48" evidence="8"/>
<gene>
    <name evidence="8 10" type="primary">trpC</name>
    <name evidence="10" type="ORF">H9647_08230</name>
</gene>
<proteinExistence type="inferred from homology"/>
<dbReference type="InterPro" id="IPR045186">
    <property type="entry name" value="Indole-3-glycerol_P_synth"/>
</dbReference>
<dbReference type="PROSITE" id="PS00614">
    <property type="entry name" value="IGPS"/>
    <property type="match status" value="1"/>
</dbReference>
<dbReference type="PANTHER" id="PTHR22854:SF2">
    <property type="entry name" value="INDOLE-3-GLYCEROL-PHOSPHATE SYNTHASE"/>
    <property type="match status" value="1"/>
</dbReference>
<organism evidence="10 11">
    <name type="scientific">Paenibacillus gallinarum</name>
    <dbReference type="NCBI Taxonomy" id="2762232"/>
    <lineage>
        <taxon>Bacteria</taxon>
        <taxon>Bacillati</taxon>
        <taxon>Bacillota</taxon>
        <taxon>Bacilli</taxon>
        <taxon>Bacillales</taxon>
        <taxon>Paenibacillaceae</taxon>
        <taxon>Paenibacillus</taxon>
    </lineage>
</organism>
<dbReference type="InterPro" id="IPR013798">
    <property type="entry name" value="Indole-3-glycerol_P_synth_dom"/>
</dbReference>
<comment type="pathway">
    <text evidence="2 8">Amino-acid biosynthesis; L-tryptophan biosynthesis; L-tryptophan from chorismate: step 4/5.</text>
</comment>
<evidence type="ECO:0000256" key="3">
    <source>
        <dbReference type="ARBA" id="ARBA00022605"/>
    </source>
</evidence>
<dbReference type="HAMAP" id="MF_00134_B">
    <property type="entry name" value="IGPS_B"/>
    <property type="match status" value="1"/>
</dbReference>
<keyword evidence="5 8" id="KW-0822">Tryptophan biosynthesis</keyword>
<evidence type="ECO:0000256" key="7">
    <source>
        <dbReference type="ARBA" id="ARBA00023239"/>
    </source>
</evidence>
<dbReference type="CDD" id="cd00331">
    <property type="entry name" value="IGPS"/>
    <property type="match status" value="1"/>
</dbReference>
<evidence type="ECO:0000259" key="9">
    <source>
        <dbReference type="Pfam" id="PF00218"/>
    </source>
</evidence>
<evidence type="ECO:0000313" key="11">
    <source>
        <dbReference type="Proteomes" id="UP000608071"/>
    </source>
</evidence>
<reference evidence="10 11" key="1">
    <citation type="submission" date="2020-08" db="EMBL/GenBank/DDBJ databases">
        <title>A Genomic Blueprint of the Chicken Gut Microbiome.</title>
        <authorList>
            <person name="Gilroy R."/>
            <person name="Ravi A."/>
            <person name="Getino M."/>
            <person name="Pursley I."/>
            <person name="Horton D.L."/>
            <person name="Alikhan N.-F."/>
            <person name="Baker D."/>
            <person name="Gharbi K."/>
            <person name="Hall N."/>
            <person name="Watson M."/>
            <person name="Adriaenssens E.M."/>
            <person name="Foster-Nyarko E."/>
            <person name="Jarju S."/>
            <person name="Secka A."/>
            <person name="Antonio M."/>
            <person name="Oren A."/>
            <person name="Chaudhuri R."/>
            <person name="La Ragione R.M."/>
            <person name="Hildebrand F."/>
            <person name="Pallen M.J."/>
        </authorList>
    </citation>
    <scope>NUCLEOTIDE SEQUENCE [LARGE SCALE GENOMIC DNA]</scope>
    <source>
        <strain evidence="10 11">Sa2BVA9</strain>
    </source>
</reference>
<keyword evidence="7 8" id="KW-0456">Lyase</keyword>
<protein>
    <recommendedName>
        <fullName evidence="8">Indole-3-glycerol phosphate synthase</fullName>
        <shortName evidence="8">IGPS</shortName>
        <ecNumber evidence="8">4.1.1.48</ecNumber>
    </recommendedName>
</protein>
<evidence type="ECO:0000256" key="2">
    <source>
        <dbReference type="ARBA" id="ARBA00004696"/>
    </source>
</evidence>
<evidence type="ECO:0000256" key="4">
    <source>
        <dbReference type="ARBA" id="ARBA00022793"/>
    </source>
</evidence>
<dbReference type="InterPro" id="IPR013785">
    <property type="entry name" value="Aldolase_TIM"/>
</dbReference>
<evidence type="ECO:0000256" key="5">
    <source>
        <dbReference type="ARBA" id="ARBA00022822"/>
    </source>
</evidence>
<keyword evidence="11" id="KW-1185">Reference proteome</keyword>
<dbReference type="InterPro" id="IPR001468">
    <property type="entry name" value="Indole-3-GlycerolPSynthase_CS"/>
</dbReference>
<dbReference type="SUPFAM" id="SSF51366">
    <property type="entry name" value="Ribulose-phoshate binding barrel"/>
    <property type="match status" value="1"/>
</dbReference>
<evidence type="ECO:0000256" key="1">
    <source>
        <dbReference type="ARBA" id="ARBA00001633"/>
    </source>
</evidence>
<dbReference type="NCBIfam" id="NF001377">
    <property type="entry name" value="PRK00278.2-4"/>
    <property type="match status" value="1"/>
</dbReference>
<dbReference type="GO" id="GO:0004425">
    <property type="term" value="F:indole-3-glycerol-phosphate synthase activity"/>
    <property type="evidence" value="ECO:0007669"/>
    <property type="project" value="UniProtKB-EC"/>
</dbReference>
<dbReference type="EMBL" id="JACSQL010000002">
    <property type="protein sequence ID" value="MBD7968049.1"/>
    <property type="molecule type" value="Genomic_DNA"/>
</dbReference>
<dbReference type="RefSeq" id="WP_191799254.1">
    <property type="nucleotide sequence ID" value="NZ_JACSQL010000002.1"/>
</dbReference>
<feature type="domain" description="Indole-3-glycerol phosphate synthase" evidence="9">
    <location>
        <begin position="5"/>
        <end position="258"/>
    </location>
</feature>
<comment type="catalytic activity">
    <reaction evidence="1 8">
        <text>1-(2-carboxyphenylamino)-1-deoxy-D-ribulose 5-phosphate + H(+) = (1S,2R)-1-C-(indol-3-yl)glycerol 3-phosphate + CO2 + H2O</text>
        <dbReference type="Rhea" id="RHEA:23476"/>
        <dbReference type="ChEBI" id="CHEBI:15377"/>
        <dbReference type="ChEBI" id="CHEBI:15378"/>
        <dbReference type="ChEBI" id="CHEBI:16526"/>
        <dbReference type="ChEBI" id="CHEBI:58613"/>
        <dbReference type="ChEBI" id="CHEBI:58866"/>
        <dbReference type="EC" id="4.1.1.48"/>
    </reaction>
</comment>
<keyword evidence="6 8" id="KW-0057">Aromatic amino acid biosynthesis</keyword>
<keyword evidence="3 8" id="KW-0028">Amino-acid biosynthesis</keyword>
<dbReference type="InterPro" id="IPR011060">
    <property type="entry name" value="RibuloseP-bd_barrel"/>
</dbReference>
<comment type="similarity">
    <text evidence="8">Belongs to the TrpC family.</text>
</comment>
<keyword evidence="4 8" id="KW-0210">Decarboxylase</keyword>
<dbReference type="NCBIfam" id="NF001373">
    <property type="entry name" value="PRK00278.1-6"/>
    <property type="match status" value="1"/>
</dbReference>